<reference evidence="8" key="1">
    <citation type="submission" date="2025-08" db="UniProtKB">
        <authorList>
            <consortium name="Ensembl"/>
        </authorList>
    </citation>
    <scope>IDENTIFICATION</scope>
</reference>
<dbReference type="Pfam" id="PF13927">
    <property type="entry name" value="Ig_3"/>
    <property type="match status" value="2"/>
</dbReference>
<evidence type="ECO:0000256" key="6">
    <source>
        <dbReference type="SAM" id="SignalP"/>
    </source>
</evidence>
<keyword evidence="5" id="KW-1133">Transmembrane helix</keyword>
<feature type="transmembrane region" description="Helical" evidence="5">
    <location>
        <begin position="467"/>
        <end position="489"/>
    </location>
</feature>
<dbReference type="SUPFAM" id="SSF48726">
    <property type="entry name" value="Immunoglobulin"/>
    <property type="match status" value="5"/>
</dbReference>
<dbReference type="SMART" id="SM00409">
    <property type="entry name" value="IG"/>
    <property type="match status" value="5"/>
</dbReference>
<evidence type="ECO:0000256" key="4">
    <source>
        <dbReference type="ARBA" id="ARBA00023319"/>
    </source>
</evidence>
<dbReference type="Ensembl" id="ENSGMOT00000062739.1">
    <property type="protein sequence ID" value="ENSGMOP00000048557.1"/>
    <property type="gene ID" value="ENSGMOG00000034582.1"/>
</dbReference>
<keyword evidence="3" id="KW-0325">Glycoprotein</keyword>
<evidence type="ECO:0000256" key="5">
    <source>
        <dbReference type="SAM" id="Phobius"/>
    </source>
</evidence>
<protein>
    <recommendedName>
        <fullName evidence="7">Ig-like domain-containing protein</fullName>
    </recommendedName>
</protein>
<dbReference type="InterPro" id="IPR007110">
    <property type="entry name" value="Ig-like_dom"/>
</dbReference>
<evidence type="ECO:0000256" key="3">
    <source>
        <dbReference type="ARBA" id="ARBA00023180"/>
    </source>
</evidence>
<evidence type="ECO:0000256" key="1">
    <source>
        <dbReference type="ARBA" id="ARBA00022729"/>
    </source>
</evidence>
<feature type="domain" description="Ig-like" evidence="7">
    <location>
        <begin position="292"/>
        <end position="370"/>
    </location>
</feature>
<proteinExistence type="predicted"/>
<name>A0A8C5BN38_GADMO</name>
<dbReference type="OMA" id="LTCQTAH"/>
<feature type="domain" description="Ig-like" evidence="7">
    <location>
        <begin position="114"/>
        <end position="190"/>
    </location>
</feature>
<dbReference type="PANTHER" id="PTHR44337:SF17">
    <property type="entry name" value="CARCINOEMBRYONIC ANTIGEN-RELATED CELL ADHESION MOLECULE 5 ISOFORM X1"/>
    <property type="match status" value="1"/>
</dbReference>
<keyword evidence="9" id="KW-1185">Reference proteome</keyword>
<dbReference type="InterPro" id="IPR013783">
    <property type="entry name" value="Ig-like_fold"/>
</dbReference>
<dbReference type="Gene3D" id="2.60.40.10">
    <property type="entry name" value="Immunoglobulins"/>
    <property type="match status" value="4"/>
</dbReference>
<evidence type="ECO:0000259" key="7">
    <source>
        <dbReference type="PROSITE" id="PS50835"/>
    </source>
</evidence>
<keyword evidence="5" id="KW-0472">Membrane</keyword>
<feature type="domain" description="Ig-like" evidence="7">
    <location>
        <begin position="375"/>
        <end position="455"/>
    </location>
</feature>
<evidence type="ECO:0000313" key="9">
    <source>
        <dbReference type="Proteomes" id="UP000694546"/>
    </source>
</evidence>
<dbReference type="PANTHER" id="PTHR44337">
    <property type="entry name" value="CARCINOEMBRYONIC ANTIGEN-RELATED CELL ADHESION MOLECULE 8"/>
    <property type="match status" value="1"/>
</dbReference>
<dbReference type="InterPro" id="IPR003598">
    <property type="entry name" value="Ig_sub2"/>
</dbReference>
<dbReference type="Proteomes" id="UP000694546">
    <property type="component" value="Chromosome 22"/>
</dbReference>
<dbReference type="AlphaFoldDB" id="A0A8C5BN38"/>
<dbReference type="InterPro" id="IPR003599">
    <property type="entry name" value="Ig_sub"/>
</dbReference>
<dbReference type="InterPro" id="IPR036179">
    <property type="entry name" value="Ig-like_dom_sf"/>
</dbReference>
<dbReference type="PROSITE" id="PS50835">
    <property type="entry name" value="IG_LIKE"/>
    <property type="match status" value="4"/>
</dbReference>
<evidence type="ECO:0000313" key="8">
    <source>
        <dbReference type="Ensembl" id="ENSGMOP00000048557.1"/>
    </source>
</evidence>
<keyword evidence="5" id="KW-0812">Transmembrane</keyword>
<feature type="chain" id="PRO_5046766086" description="Ig-like domain-containing protein" evidence="6">
    <location>
        <begin position="22"/>
        <end position="494"/>
    </location>
</feature>
<keyword evidence="2" id="KW-1015">Disulfide bond</keyword>
<dbReference type="SMART" id="SM00408">
    <property type="entry name" value="IGc2"/>
    <property type="match status" value="3"/>
</dbReference>
<dbReference type="InterPro" id="IPR052598">
    <property type="entry name" value="IgSF_CEA-related"/>
</dbReference>
<dbReference type="Pfam" id="PF13895">
    <property type="entry name" value="Ig_2"/>
    <property type="match status" value="1"/>
</dbReference>
<keyword evidence="1 6" id="KW-0732">Signal</keyword>
<feature type="domain" description="Ig-like" evidence="7">
    <location>
        <begin position="202"/>
        <end position="287"/>
    </location>
</feature>
<accession>A0A8C5BN38</accession>
<dbReference type="GeneTree" id="ENSGT01100000263479"/>
<sequence>KALYQFNPLLLLSLLYNLGQNVTFKTQADLEKSFITIVWSKHSDEEGLQPIISLAGATVNVPEAYEGRVWLNRTNGRLKMGPTTAADDGEYSVSMVDDKAVTQTGERELRVLVPVSSVLIASSPLEALETNSTVVLNCSALGSFLDFSWTNGTTPLLGDGKRTSISNVNRWELRGPIGCSATNKLEKTMNSAPFNMSVHYGPEAVKMTSLPAVAAGGFVGRGSNMTLSCSAASAPPAALSWLHNGKALPGKTGPTLVLSDLGLTQGGTYKCSAHNAKTLRTVDAPVTGPAAGQLAGVAGGVNLTCGAAAGEVAQWAWLKDGAALPKDGRTTLLANGSMLRLLPLAKEHRGVYTCILKNAVNSVKAAYTLVVFYGPDSLTIRGESAVEVNDALTLTCSLDSNPTAAIKWRFNNTARTETTKVLTIATVAYRDTGLYTCQAYNAKTQRNASSTFMLSGALDPEGLSGGAIAGIVIGVLAAVLLAVGAFIYCKRKQT</sequence>
<reference evidence="8" key="2">
    <citation type="submission" date="2025-09" db="UniProtKB">
        <authorList>
            <consortium name="Ensembl"/>
        </authorList>
    </citation>
    <scope>IDENTIFICATION</scope>
</reference>
<feature type="signal peptide" evidence="6">
    <location>
        <begin position="1"/>
        <end position="21"/>
    </location>
</feature>
<evidence type="ECO:0000256" key="2">
    <source>
        <dbReference type="ARBA" id="ARBA00023157"/>
    </source>
</evidence>
<organism evidence="8 9">
    <name type="scientific">Gadus morhua</name>
    <name type="common">Atlantic cod</name>
    <dbReference type="NCBI Taxonomy" id="8049"/>
    <lineage>
        <taxon>Eukaryota</taxon>
        <taxon>Metazoa</taxon>
        <taxon>Chordata</taxon>
        <taxon>Craniata</taxon>
        <taxon>Vertebrata</taxon>
        <taxon>Euteleostomi</taxon>
        <taxon>Actinopterygii</taxon>
        <taxon>Neopterygii</taxon>
        <taxon>Teleostei</taxon>
        <taxon>Neoteleostei</taxon>
        <taxon>Acanthomorphata</taxon>
        <taxon>Zeiogadaria</taxon>
        <taxon>Gadariae</taxon>
        <taxon>Gadiformes</taxon>
        <taxon>Gadoidei</taxon>
        <taxon>Gadidae</taxon>
        <taxon>Gadus</taxon>
    </lineage>
</organism>
<keyword evidence="4" id="KW-0393">Immunoglobulin domain</keyword>